<feature type="compositionally biased region" description="Basic and acidic residues" evidence="2">
    <location>
        <begin position="47"/>
        <end position="57"/>
    </location>
</feature>
<dbReference type="EMBL" id="MIGC01001716">
    <property type="protein sequence ID" value="PHJ22353.1"/>
    <property type="molecule type" value="Genomic_DNA"/>
</dbReference>
<reference evidence="3 4" key="1">
    <citation type="journal article" date="2017" name="Int. J. Parasitol.">
        <title>The genome of the protozoan parasite Cystoisospora suis and a reverse vaccinology approach to identify vaccine candidates.</title>
        <authorList>
            <person name="Palmieri N."/>
            <person name="Shrestha A."/>
            <person name="Ruttkowski B."/>
            <person name="Beck T."/>
            <person name="Vogl C."/>
            <person name="Tomley F."/>
            <person name="Blake D.P."/>
            <person name="Joachim A."/>
        </authorList>
    </citation>
    <scope>NUCLEOTIDE SEQUENCE [LARGE SCALE GENOMIC DNA]</scope>
    <source>
        <strain evidence="3 4">Wien I</strain>
    </source>
</reference>
<proteinExistence type="predicted"/>
<accession>A0A2C6L424</accession>
<comment type="caution">
    <text evidence="3">The sequence shown here is derived from an EMBL/GenBank/DDBJ whole genome shotgun (WGS) entry which is preliminary data.</text>
</comment>
<feature type="region of interest" description="Disordered" evidence="2">
    <location>
        <begin position="783"/>
        <end position="811"/>
    </location>
</feature>
<keyword evidence="4" id="KW-1185">Reference proteome</keyword>
<dbReference type="GeneID" id="94427206"/>
<feature type="compositionally biased region" description="Polar residues" evidence="2">
    <location>
        <begin position="114"/>
        <end position="126"/>
    </location>
</feature>
<feature type="compositionally biased region" description="Polar residues" evidence="2">
    <location>
        <begin position="79"/>
        <end position="90"/>
    </location>
</feature>
<evidence type="ECO:0000256" key="1">
    <source>
        <dbReference type="SAM" id="Coils"/>
    </source>
</evidence>
<dbReference type="RefSeq" id="XP_067924030.1">
    <property type="nucleotide sequence ID" value="XM_068063995.1"/>
</dbReference>
<dbReference type="Proteomes" id="UP000221165">
    <property type="component" value="Unassembled WGS sequence"/>
</dbReference>
<feature type="region of interest" description="Disordered" evidence="2">
    <location>
        <begin position="583"/>
        <end position="617"/>
    </location>
</feature>
<dbReference type="VEuPathDB" id="ToxoDB:CSUI_003800"/>
<feature type="coiled-coil region" evidence="1">
    <location>
        <begin position="185"/>
        <end position="212"/>
    </location>
</feature>
<dbReference type="AlphaFoldDB" id="A0A2C6L424"/>
<gene>
    <name evidence="3" type="ORF">CSUI_003800</name>
</gene>
<name>A0A2C6L424_9APIC</name>
<evidence type="ECO:0000256" key="2">
    <source>
        <dbReference type="SAM" id="MobiDB-lite"/>
    </source>
</evidence>
<feature type="coiled-coil region" evidence="1">
    <location>
        <begin position="327"/>
        <end position="354"/>
    </location>
</feature>
<keyword evidence="1" id="KW-0175">Coiled coil</keyword>
<sequence length="1096" mass="120500">MSASVPPEAPDPRRSASAHGQRSLAEGSMTDNRRFPGSRQSSFRPFKAAERDSRIREVTIPVLASARYERDGRLPPLTFSKSPTAPQSTYRKPETDDSSSGVVLPLLPVAGARSSDNAGVQGTPTDGATGYGARFRPLGSESPTGQDHAKYMAGLGAACGASPAAGAVLWPEANHEATRGRGSAIQQLQDEIERFRVANEELKRAVNNERETYGATVRDIKLLCLTQDEADVAKTQVRLRQYYGLRQMLVEKSASQSTVTEADRLVLDQITTLNAELELALAERQAERHRHAARGGQLARNGSAKDTWAKCISAESQLQDSLPGRLRDELLQTITSLQQENQRLHEENVRVRRTLAAFAKKGSSADTSGSFGSSTVPPRLSVPQPERPTTVTKTEETGSVSRQQRGPRGGVAVSRWSKLLRGGESGDWTLSENRVRHFLEMEGALSPGSLTHVDLARGMVGLYHSLLEKMRYYRRRSRVLQANLAAQQRRAYEGGRGKCSESEVGEEAFSMEWKVGTLEAEISRLRRLLELSTGTSLSLATIHSFFLDQRTILQRQLEGEEADITALEDQWGMMKEMRQACGAEGEDTSGTGPGSLNDLVGEGNDTGHGTRQPKRLPSKTDAIEGAFLAACDGVAEAVDTLKTRHAQTEARLAQIQVGLTSVTQDLKILDREQRTQMEKHMKDLNEASGGDEWPMGQLWKPCYIRQFMGPPSTDREAQTDNVGIASRRHLYSGEFAVSDSTTSPVTVSIINEEDIVVKLMLEDMEFPPCLYTAVAAIKFPEGSRTGENALPASEKSGAAAKDKGKQNVDREARRTMMKRRRLTDETDGRLIAEMLEVEYVRGTPCLILRGQEEAVAGSQDPHPHASYQEDCLYNDKLSFGVVLPVYGAPLMLLMMQCAKRRFGMLFFHLCAYNSLTGWVKYSSHPSKDICRRFGYQGDRQLLESLGAIKKRGKVAEAAITSQIMKLFEESFTSDAKAAAALQPALITAKPLEPDVVVLCGSLTLGEKTEIVKEQQIQAVKQRQASRRSKRLEFQTSHLSAMPLSNSSSATTLRTETLSAEGSFADEGKPEACSFLYLKICIDCDCYVAVYCDFEPQ</sequence>
<feature type="region of interest" description="Disordered" evidence="2">
    <location>
        <begin position="1"/>
        <end position="147"/>
    </location>
</feature>
<feature type="compositionally biased region" description="Low complexity" evidence="2">
    <location>
        <begin position="362"/>
        <end position="374"/>
    </location>
</feature>
<organism evidence="3 4">
    <name type="scientific">Cystoisospora suis</name>
    <dbReference type="NCBI Taxonomy" id="483139"/>
    <lineage>
        <taxon>Eukaryota</taxon>
        <taxon>Sar</taxon>
        <taxon>Alveolata</taxon>
        <taxon>Apicomplexa</taxon>
        <taxon>Conoidasida</taxon>
        <taxon>Coccidia</taxon>
        <taxon>Eucoccidiorida</taxon>
        <taxon>Eimeriorina</taxon>
        <taxon>Sarcocystidae</taxon>
        <taxon>Cystoisospora</taxon>
    </lineage>
</organism>
<evidence type="ECO:0000313" key="4">
    <source>
        <dbReference type="Proteomes" id="UP000221165"/>
    </source>
</evidence>
<evidence type="ECO:0000313" key="3">
    <source>
        <dbReference type="EMBL" id="PHJ22353.1"/>
    </source>
</evidence>
<protein>
    <submittedName>
        <fullName evidence="3">Uncharacterized protein</fullName>
    </submittedName>
</protein>
<feature type="compositionally biased region" description="Polar residues" evidence="2">
    <location>
        <begin position="387"/>
        <end position="404"/>
    </location>
</feature>
<feature type="compositionally biased region" description="Basic and acidic residues" evidence="2">
    <location>
        <begin position="800"/>
        <end position="811"/>
    </location>
</feature>
<feature type="region of interest" description="Disordered" evidence="2">
    <location>
        <begin position="359"/>
        <end position="414"/>
    </location>
</feature>
<dbReference type="OrthoDB" id="330480at2759"/>